<dbReference type="InterPro" id="IPR004960">
    <property type="entry name" value="LipA_acyltrans"/>
</dbReference>
<evidence type="ECO:0000256" key="2">
    <source>
        <dbReference type="ARBA" id="ARBA00022475"/>
    </source>
</evidence>
<dbReference type="AlphaFoldDB" id="A0A2I6S3P4"/>
<dbReference type="OrthoDB" id="9803456at2"/>
<evidence type="ECO:0000313" key="8">
    <source>
        <dbReference type="EMBL" id="AUN93872.1"/>
    </source>
</evidence>
<dbReference type="Pfam" id="PF03279">
    <property type="entry name" value="Lip_A_acyltrans"/>
    <property type="match status" value="1"/>
</dbReference>
<keyword evidence="7" id="KW-1133">Transmembrane helix</keyword>
<feature type="transmembrane region" description="Helical" evidence="7">
    <location>
        <begin position="12"/>
        <end position="29"/>
    </location>
</feature>
<dbReference type="PIRSF" id="PIRSF026649">
    <property type="entry name" value="MsbB"/>
    <property type="match status" value="1"/>
</dbReference>
<dbReference type="RefSeq" id="WP_102245946.1">
    <property type="nucleotide sequence ID" value="NZ_CP025682.1"/>
</dbReference>
<dbReference type="PANTHER" id="PTHR30606">
    <property type="entry name" value="LIPID A BIOSYNTHESIS LAUROYL ACYLTRANSFERASE"/>
    <property type="match status" value="1"/>
</dbReference>
<dbReference type="CDD" id="cd07984">
    <property type="entry name" value="LPLAT_LABLAT-like"/>
    <property type="match status" value="1"/>
</dbReference>
<dbReference type="Proteomes" id="UP000242205">
    <property type="component" value="Chromosome"/>
</dbReference>
<protein>
    <submittedName>
        <fullName evidence="8">Lipid A biosynthesis acyltransferase</fullName>
    </submittedName>
</protein>
<keyword evidence="3" id="KW-0997">Cell inner membrane</keyword>
<keyword evidence="5 7" id="KW-0472">Membrane</keyword>
<dbReference type="GO" id="GO:0016746">
    <property type="term" value="F:acyltransferase activity"/>
    <property type="evidence" value="ECO:0007669"/>
    <property type="project" value="UniProtKB-KW"/>
</dbReference>
<sequence>MTTIFRLLSRLPLSWLHALGTLAGWAVWWSSPKYRRRLRENLFQAIGHVSDEVLRAAIVGAGRQMFELPYVWLRPLDQVLGRVVRVEGRELLEAACAERVPVLLLTPHLGCFEICAQYCATHGPITVLYRPPRKAALRPLMEAGRTRGLVRVAPADVSGVRRLVKALRSGEMVGMLPDQAPQQGEGAWVPFFGRPAWTMTLAARLSEVRGVRVLMIWTERLPRGAGWIVHLSEPVEAIDGSLEQRCAAINREVERLILRCPGQYLWGYNRYKVPRGVEPPQEVAR</sequence>
<dbReference type="GO" id="GO:0009247">
    <property type="term" value="P:glycolipid biosynthetic process"/>
    <property type="evidence" value="ECO:0007669"/>
    <property type="project" value="UniProtKB-ARBA"/>
</dbReference>
<evidence type="ECO:0000256" key="6">
    <source>
        <dbReference type="ARBA" id="ARBA00023315"/>
    </source>
</evidence>
<evidence type="ECO:0000256" key="7">
    <source>
        <dbReference type="SAM" id="Phobius"/>
    </source>
</evidence>
<organism evidence="8 9">
    <name type="scientific">Pseudazoarcus pumilus</name>
    <dbReference type="NCBI Taxonomy" id="2067960"/>
    <lineage>
        <taxon>Bacteria</taxon>
        <taxon>Pseudomonadati</taxon>
        <taxon>Pseudomonadota</taxon>
        <taxon>Betaproteobacteria</taxon>
        <taxon>Rhodocyclales</taxon>
        <taxon>Zoogloeaceae</taxon>
        <taxon>Pseudazoarcus</taxon>
    </lineage>
</organism>
<keyword evidence="4 8" id="KW-0808">Transferase</keyword>
<name>A0A2I6S3P4_9RHOO</name>
<accession>A0A2I6S3P4</accession>
<keyword evidence="7" id="KW-0812">Transmembrane</keyword>
<keyword evidence="6 8" id="KW-0012">Acyltransferase</keyword>
<evidence type="ECO:0000256" key="1">
    <source>
        <dbReference type="ARBA" id="ARBA00004533"/>
    </source>
</evidence>
<evidence type="ECO:0000256" key="4">
    <source>
        <dbReference type="ARBA" id="ARBA00022679"/>
    </source>
</evidence>
<reference evidence="8 9" key="1">
    <citation type="submission" date="2018-01" db="EMBL/GenBank/DDBJ databases">
        <authorList>
            <person name="Fu G.-Y."/>
        </authorList>
    </citation>
    <scope>NUCLEOTIDE SEQUENCE [LARGE SCALE GENOMIC DNA]</scope>
    <source>
        <strain evidence="8 9">SY39</strain>
    </source>
</reference>
<dbReference type="KEGG" id="atw:C0099_02295"/>
<comment type="subcellular location">
    <subcellularLocation>
        <location evidence="1">Cell inner membrane</location>
    </subcellularLocation>
</comment>
<dbReference type="GO" id="GO:0005886">
    <property type="term" value="C:plasma membrane"/>
    <property type="evidence" value="ECO:0007669"/>
    <property type="project" value="UniProtKB-SubCell"/>
</dbReference>
<gene>
    <name evidence="8" type="ORF">C0099_02295</name>
</gene>
<keyword evidence="2" id="KW-1003">Cell membrane</keyword>
<dbReference type="EMBL" id="CP025682">
    <property type="protein sequence ID" value="AUN93872.1"/>
    <property type="molecule type" value="Genomic_DNA"/>
</dbReference>
<dbReference type="NCBIfam" id="NF006487">
    <property type="entry name" value="PRK08905.1"/>
    <property type="match status" value="1"/>
</dbReference>
<dbReference type="PANTHER" id="PTHR30606:SF10">
    <property type="entry name" value="PHOSPHATIDYLINOSITOL MANNOSIDE ACYLTRANSFERASE"/>
    <property type="match status" value="1"/>
</dbReference>
<evidence type="ECO:0000256" key="5">
    <source>
        <dbReference type="ARBA" id="ARBA00023136"/>
    </source>
</evidence>
<evidence type="ECO:0000313" key="9">
    <source>
        <dbReference type="Proteomes" id="UP000242205"/>
    </source>
</evidence>
<keyword evidence="9" id="KW-1185">Reference proteome</keyword>
<proteinExistence type="predicted"/>
<evidence type="ECO:0000256" key="3">
    <source>
        <dbReference type="ARBA" id="ARBA00022519"/>
    </source>
</evidence>